<name>A0A9D4DHL9_DREPO</name>
<dbReference type="SUPFAM" id="SSF51156">
    <property type="entry name" value="Insect cysteine-rich antifreeze protein"/>
    <property type="match status" value="1"/>
</dbReference>
<reference evidence="1" key="2">
    <citation type="submission" date="2020-11" db="EMBL/GenBank/DDBJ databases">
        <authorList>
            <person name="McCartney M.A."/>
            <person name="Auch B."/>
            <person name="Kono T."/>
            <person name="Mallez S."/>
            <person name="Becker A."/>
            <person name="Gohl D.M."/>
            <person name="Silverstein K.A.T."/>
            <person name="Koren S."/>
            <person name="Bechman K.B."/>
            <person name="Herman A."/>
            <person name="Abrahante J.E."/>
            <person name="Garbe J."/>
        </authorList>
    </citation>
    <scope>NUCLEOTIDE SEQUENCE</scope>
    <source>
        <strain evidence="1">Duluth1</strain>
        <tissue evidence="1">Whole animal</tissue>
    </source>
</reference>
<dbReference type="InterPro" id="IPR016133">
    <property type="entry name" value="Insect_cyst_antifreeze_prot"/>
</dbReference>
<gene>
    <name evidence="1" type="ORF">DPMN_182184</name>
</gene>
<sequence>MHCTDGNWCTDYKVCADDKGCNGDKGCNRDMGCYDEKGCTEDRGCNDDKGLTDDKGCTDEKGLTHEKGCTYDKGITYDKGCADDKGCNDDDTGITDNTGCNNDDNGLEDCMILGDVKNCSDKKDLQLGLKEDANSGFAKKKASGTGWHFLKRIRVVLRRNVAFRRSKTNSKTLYNERIRSRNRCFAYFHCYSIITSLSFNFAR</sequence>
<accession>A0A9D4DHL9</accession>
<evidence type="ECO:0000313" key="2">
    <source>
        <dbReference type="Proteomes" id="UP000828390"/>
    </source>
</evidence>
<evidence type="ECO:0000313" key="1">
    <source>
        <dbReference type="EMBL" id="KAH3747754.1"/>
    </source>
</evidence>
<keyword evidence="2" id="KW-1185">Reference proteome</keyword>
<reference evidence="1" key="1">
    <citation type="journal article" date="2019" name="bioRxiv">
        <title>The Genome of the Zebra Mussel, Dreissena polymorpha: A Resource for Invasive Species Research.</title>
        <authorList>
            <person name="McCartney M.A."/>
            <person name="Auch B."/>
            <person name="Kono T."/>
            <person name="Mallez S."/>
            <person name="Zhang Y."/>
            <person name="Obille A."/>
            <person name="Becker A."/>
            <person name="Abrahante J.E."/>
            <person name="Garbe J."/>
            <person name="Badalamenti J.P."/>
            <person name="Herman A."/>
            <person name="Mangelson H."/>
            <person name="Liachko I."/>
            <person name="Sullivan S."/>
            <person name="Sone E.D."/>
            <person name="Koren S."/>
            <person name="Silverstein K.A.T."/>
            <person name="Beckman K.B."/>
            <person name="Gohl D.M."/>
        </authorList>
    </citation>
    <scope>NUCLEOTIDE SEQUENCE</scope>
    <source>
        <strain evidence="1">Duluth1</strain>
        <tissue evidence="1">Whole animal</tissue>
    </source>
</reference>
<dbReference type="AlphaFoldDB" id="A0A9D4DHL9"/>
<dbReference type="EMBL" id="JAIWYP010000010">
    <property type="protein sequence ID" value="KAH3747754.1"/>
    <property type="molecule type" value="Genomic_DNA"/>
</dbReference>
<protein>
    <submittedName>
        <fullName evidence="1">Uncharacterized protein</fullName>
    </submittedName>
</protein>
<dbReference type="Gene3D" id="2.160.20.50">
    <property type="entry name" value="Insect antifreeze protein"/>
    <property type="match status" value="1"/>
</dbReference>
<dbReference type="Proteomes" id="UP000828390">
    <property type="component" value="Unassembled WGS sequence"/>
</dbReference>
<comment type="caution">
    <text evidence="1">The sequence shown here is derived from an EMBL/GenBank/DDBJ whole genome shotgun (WGS) entry which is preliminary data.</text>
</comment>
<proteinExistence type="predicted"/>
<organism evidence="1 2">
    <name type="scientific">Dreissena polymorpha</name>
    <name type="common">Zebra mussel</name>
    <name type="synonym">Mytilus polymorpha</name>
    <dbReference type="NCBI Taxonomy" id="45954"/>
    <lineage>
        <taxon>Eukaryota</taxon>
        <taxon>Metazoa</taxon>
        <taxon>Spiralia</taxon>
        <taxon>Lophotrochozoa</taxon>
        <taxon>Mollusca</taxon>
        <taxon>Bivalvia</taxon>
        <taxon>Autobranchia</taxon>
        <taxon>Heteroconchia</taxon>
        <taxon>Euheterodonta</taxon>
        <taxon>Imparidentia</taxon>
        <taxon>Neoheterodontei</taxon>
        <taxon>Myida</taxon>
        <taxon>Dreissenoidea</taxon>
        <taxon>Dreissenidae</taxon>
        <taxon>Dreissena</taxon>
    </lineage>
</organism>